<dbReference type="AlphaFoldDB" id="W1VLP8"/>
<gene>
    <name evidence="1" type="ORF">Q605_AUC00249G0002</name>
</gene>
<dbReference type="InterPro" id="IPR050137">
    <property type="entry name" value="PyrR_bifunctional"/>
</dbReference>
<dbReference type="Gene3D" id="3.40.50.2020">
    <property type="match status" value="1"/>
</dbReference>
<dbReference type="SUPFAM" id="SSF53271">
    <property type="entry name" value="PRTase-like"/>
    <property type="match status" value="1"/>
</dbReference>
<dbReference type="PANTHER" id="PTHR11608">
    <property type="entry name" value="BIFUNCTIONAL PROTEIN PYRR"/>
    <property type="match status" value="1"/>
</dbReference>
<name>W1VLP8_9ACTO</name>
<organism evidence="1 2">
    <name type="scientific">Actinomyces urogenitalis DORA_12</name>
    <dbReference type="NCBI Taxonomy" id="1403939"/>
    <lineage>
        <taxon>Bacteria</taxon>
        <taxon>Bacillati</taxon>
        <taxon>Actinomycetota</taxon>
        <taxon>Actinomycetes</taxon>
        <taxon>Actinomycetales</taxon>
        <taxon>Actinomycetaceae</taxon>
        <taxon>Actinomyces</taxon>
    </lineage>
</organism>
<reference evidence="1 2" key="1">
    <citation type="submission" date="2013-12" db="EMBL/GenBank/DDBJ databases">
        <title>A Varibaculum cambriense genome reconstructed from a premature infant gut community with otherwise low bacterial novelty that shifts toward anaerobic metabolism during the third week of life.</title>
        <authorList>
            <person name="Brown C.T."/>
            <person name="Sharon I."/>
            <person name="Thomas B.C."/>
            <person name="Castelle C.J."/>
            <person name="Morowitz M.J."/>
            <person name="Banfield J.F."/>
        </authorList>
    </citation>
    <scope>NUCLEOTIDE SEQUENCE [LARGE SCALE GENOMIC DNA]</scope>
    <source>
        <strain evidence="2">DORA_12</strain>
    </source>
</reference>
<sequence length="58" mass="6107">MASTQSTGKQILGEAEIARSLVRIAHEIVERNRGVDDVLLLGIPSGGVPLARRLASAL</sequence>
<evidence type="ECO:0000313" key="2">
    <source>
        <dbReference type="Proteomes" id="UP000018852"/>
    </source>
</evidence>
<dbReference type="PANTHER" id="PTHR11608:SF0">
    <property type="entry name" value="BIFUNCTIONAL PROTEIN PYRR"/>
    <property type="match status" value="1"/>
</dbReference>
<accession>W1VLP8</accession>
<comment type="caution">
    <text evidence="1">The sequence shown here is derived from an EMBL/GenBank/DDBJ whole genome shotgun (WGS) entry which is preliminary data.</text>
</comment>
<protein>
    <submittedName>
        <fullName evidence="1">Bifunctional protein pyrR</fullName>
    </submittedName>
</protein>
<evidence type="ECO:0000313" key="1">
    <source>
        <dbReference type="EMBL" id="ETJ06626.1"/>
    </source>
</evidence>
<feature type="non-terminal residue" evidence="1">
    <location>
        <position position="58"/>
    </location>
</feature>
<dbReference type="Proteomes" id="UP000018852">
    <property type="component" value="Unassembled WGS sequence"/>
</dbReference>
<dbReference type="EMBL" id="AZLV01000249">
    <property type="protein sequence ID" value="ETJ06626.1"/>
    <property type="molecule type" value="Genomic_DNA"/>
</dbReference>
<proteinExistence type="predicted"/>
<dbReference type="InterPro" id="IPR029057">
    <property type="entry name" value="PRTase-like"/>
</dbReference>